<dbReference type="PANTHER" id="PTHR43668:SF2">
    <property type="entry name" value="ALLANTOINASE"/>
    <property type="match status" value="1"/>
</dbReference>
<feature type="domain" description="Amidohydrolase-related" evidence="4">
    <location>
        <begin position="25"/>
        <end position="99"/>
    </location>
</feature>
<protein>
    <recommendedName>
        <fullName evidence="4">Amidohydrolase-related domain-containing protein</fullName>
    </recommendedName>
</protein>
<dbReference type="GO" id="GO:0006145">
    <property type="term" value="P:purine nucleobase catabolic process"/>
    <property type="evidence" value="ECO:0007669"/>
    <property type="project" value="TreeGrafter"/>
</dbReference>
<dbReference type="Gene3D" id="3.20.20.140">
    <property type="entry name" value="Metal-dependent hydrolases"/>
    <property type="match status" value="1"/>
</dbReference>
<dbReference type="PANTHER" id="PTHR43668">
    <property type="entry name" value="ALLANTOINASE"/>
    <property type="match status" value="1"/>
</dbReference>
<evidence type="ECO:0000259" key="4">
    <source>
        <dbReference type="Pfam" id="PF01979"/>
    </source>
</evidence>
<accession>X0ZSH1</accession>
<dbReference type="PROSITE" id="PS00482">
    <property type="entry name" value="DIHYDROOROTASE_1"/>
    <property type="match status" value="1"/>
</dbReference>
<feature type="non-terminal residue" evidence="5">
    <location>
        <position position="1"/>
    </location>
</feature>
<dbReference type="InterPro" id="IPR050138">
    <property type="entry name" value="DHOase/Allantoinase_Hydrolase"/>
</dbReference>
<evidence type="ECO:0000256" key="3">
    <source>
        <dbReference type="ARBA" id="ARBA00022801"/>
    </source>
</evidence>
<comment type="cofactor">
    <cofactor evidence="1">
        <name>Zn(2+)</name>
        <dbReference type="ChEBI" id="CHEBI:29105"/>
    </cofactor>
</comment>
<dbReference type="AlphaFoldDB" id="X0ZSH1"/>
<name>X0ZSH1_9ZZZZ</name>
<evidence type="ECO:0000256" key="1">
    <source>
        <dbReference type="ARBA" id="ARBA00001947"/>
    </source>
</evidence>
<dbReference type="GO" id="GO:0004038">
    <property type="term" value="F:allantoinase activity"/>
    <property type="evidence" value="ECO:0007669"/>
    <property type="project" value="TreeGrafter"/>
</dbReference>
<dbReference type="InterPro" id="IPR002195">
    <property type="entry name" value="Dihydroorotase_CS"/>
</dbReference>
<dbReference type="SUPFAM" id="SSF51338">
    <property type="entry name" value="Composite domain of metallo-dependent hydrolases"/>
    <property type="match status" value="1"/>
</dbReference>
<gene>
    <name evidence="5" type="ORF">S01H4_09001</name>
</gene>
<evidence type="ECO:0000256" key="2">
    <source>
        <dbReference type="ARBA" id="ARBA00022723"/>
    </source>
</evidence>
<dbReference type="InterPro" id="IPR006680">
    <property type="entry name" value="Amidohydro-rel"/>
</dbReference>
<sequence length="189" mass="20381">KDGIITAISKEKLEAEKIIDADGKMVLPGTVDPHVHIRAPGHDERETFESGTKDAALGGVTMVIEMPISVPPPHSSEIVKRRMDIADKEAVVDIAFFGAAGTDCLEDIIPCAESGIVAFKTFLHEAPPGRKEEFIGLTAPNTILPNLIFPSFTAVKSRGILVDKPGNPAGGTKFKKDLNNLSKQFRRLI</sequence>
<dbReference type="EMBL" id="BART01003180">
    <property type="protein sequence ID" value="GAG72745.1"/>
    <property type="molecule type" value="Genomic_DNA"/>
</dbReference>
<keyword evidence="3" id="KW-0378">Hydrolase</keyword>
<dbReference type="InterPro" id="IPR011059">
    <property type="entry name" value="Metal-dep_hydrolase_composite"/>
</dbReference>
<dbReference type="SUPFAM" id="SSF51556">
    <property type="entry name" value="Metallo-dependent hydrolases"/>
    <property type="match status" value="1"/>
</dbReference>
<evidence type="ECO:0000313" key="5">
    <source>
        <dbReference type="EMBL" id="GAG72745.1"/>
    </source>
</evidence>
<comment type="caution">
    <text evidence="5">The sequence shown here is derived from an EMBL/GenBank/DDBJ whole genome shotgun (WGS) entry which is preliminary data.</text>
</comment>
<dbReference type="Gene3D" id="2.30.40.10">
    <property type="entry name" value="Urease, subunit C, domain 1"/>
    <property type="match status" value="1"/>
</dbReference>
<dbReference type="GO" id="GO:0005737">
    <property type="term" value="C:cytoplasm"/>
    <property type="evidence" value="ECO:0007669"/>
    <property type="project" value="TreeGrafter"/>
</dbReference>
<organism evidence="5">
    <name type="scientific">marine sediment metagenome</name>
    <dbReference type="NCBI Taxonomy" id="412755"/>
    <lineage>
        <taxon>unclassified sequences</taxon>
        <taxon>metagenomes</taxon>
        <taxon>ecological metagenomes</taxon>
    </lineage>
</organism>
<dbReference type="InterPro" id="IPR032466">
    <property type="entry name" value="Metal_Hydrolase"/>
</dbReference>
<proteinExistence type="predicted"/>
<dbReference type="Pfam" id="PF01979">
    <property type="entry name" value="Amidohydro_1"/>
    <property type="match status" value="1"/>
</dbReference>
<keyword evidence="2" id="KW-0479">Metal-binding</keyword>
<reference evidence="5" key="1">
    <citation type="journal article" date="2014" name="Front. Microbiol.">
        <title>High frequency of phylogenetically diverse reductive dehalogenase-homologous genes in deep subseafloor sedimentary metagenomes.</title>
        <authorList>
            <person name="Kawai M."/>
            <person name="Futagami T."/>
            <person name="Toyoda A."/>
            <person name="Takaki Y."/>
            <person name="Nishi S."/>
            <person name="Hori S."/>
            <person name="Arai W."/>
            <person name="Tsubouchi T."/>
            <person name="Morono Y."/>
            <person name="Uchiyama I."/>
            <person name="Ito T."/>
            <person name="Fujiyama A."/>
            <person name="Inagaki F."/>
            <person name="Takami H."/>
        </authorList>
    </citation>
    <scope>NUCLEOTIDE SEQUENCE</scope>
    <source>
        <strain evidence="5">Expedition CK06-06</strain>
    </source>
</reference>
<dbReference type="GO" id="GO:0046872">
    <property type="term" value="F:metal ion binding"/>
    <property type="evidence" value="ECO:0007669"/>
    <property type="project" value="UniProtKB-KW"/>
</dbReference>